<dbReference type="AlphaFoldDB" id="A0A2P7N0E0"/>
<accession>A0A2P7N0E0</accession>
<evidence type="ECO:0008006" key="3">
    <source>
        <dbReference type="Google" id="ProtNLM"/>
    </source>
</evidence>
<proteinExistence type="predicted"/>
<dbReference type="Gene3D" id="2.60.40.1190">
    <property type="match status" value="1"/>
</dbReference>
<name>A0A2P7N0E0_9CYAN</name>
<gene>
    <name evidence="1" type="ORF">C7K55_03035</name>
</gene>
<reference evidence="1 2" key="1">
    <citation type="journal article" date="2018" name="Environ. Microbiol.">
        <title>Ecological and genomic features of two widespread freshwater picocyanobacteria.</title>
        <authorList>
            <person name="Cabello-Yeves P.J."/>
            <person name="Picazo A."/>
            <person name="Camacho A."/>
            <person name="Callieri C."/>
            <person name="Rosselli R."/>
            <person name="Roda-Garcia J.J."/>
            <person name="Coutinho F.H."/>
            <person name="Rodriguez-Valera F."/>
        </authorList>
    </citation>
    <scope>NUCLEOTIDE SEQUENCE [LARGE SCALE GENOMIC DNA]</scope>
    <source>
        <strain evidence="1 2">Tous</strain>
    </source>
</reference>
<dbReference type="OrthoDB" id="190583at2"/>
<dbReference type="EMBL" id="PXXO01000002">
    <property type="protein sequence ID" value="PSJ06943.1"/>
    <property type="molecule type" value="Genomic_DNA"/>
</dbReference>
<keyword evidence="2" id="KW-1185">Reference proteome</keyword>
<protein>
    <recommendedName>
        <fullName evidence="3">DOMON-like domain-containing protein</fullName>
    </recommendedName>
</protein>
<evidence type="ECO:0000313" key="1">
    <source>
        <dbReference type="EMBL" id="PSJ06943.1"/>
    </source>
</evidence>
<sequence length="185" mass="20359">MNSTSFKLIPYAAEMQGELDLYSLHGQLSVAENTLQITFQLEGELAKLRIARSSGPPLRQDLLWQATCLEFFLAAAGNSDYWEYNLSPAGHWNVYHLEGYRQGLAEEPAYKQLPFSVMGDDKQLRLSLTCALPPALGTHRAAAGLEVGVSAVLQSSSGELAYWAVAHPGSEPDFHHRCGFCLKFA</sequence>
<dbReference type="RefSeq" id="WP_106501917.1">
    <property type="nucleotide sequence ID" value="NZ_PXXO01000002.1"/>
</dbReference>
<organism evidence="1 2">
    <name type="scientific">Cyanobium usitatum str. Tous</name>
    <dbReference type="NCBI Taxonomy" id="2116684"/>
    <lineage>
        <taxon>Bacteria</taxon>
        <taxon>Bacillati</taxon>
        <taxon>Cyanobacteriota</taxon>
        <taxon>Cyanophyceae</taxon>
        <taxon>Synechococcales</taxon>
        <taxon>Prochlorococcaceae</taxon>
        <taxon>Cyanobium</taxon>
    </lineage>
</organism>
<evidence type="ECO:0000313" key="2">
    <source>
        <dbReference type="Proteomes" id="UP000243002"/>
    </source>
</evidence>
<dbReference type="CDD" id="cd09627">
    <property type="entry name" value="DOMON_murB_like"/>
    <property type="match status" value="1"/>
</dbReference>
<comment type="caution">
    <text evidence="1">The sequence shown here is derived from an EMBL/GenBank/DDBJ whole genome shotgun (WGS) entry which is preliminary data.</text>
</comment>
<dbReference type="Proteomes" id="UP000243002">
    <property type="component" value="Unassembled WGS sequence"/>
</dbReference>